<evidence type="ECO:0000256" key="3">
    <source>
        <dbReference type="ARBA" id="ARBA00023125"/>
    </source>
</evidence>
<dbReference type="InterPro" id="IPR005119">
    <property type="entry name" value="LysR_subst-bd"/>
</dbReference>
<comment type="caution">
    <text evidence="6">The sequence shown here is derived from an EMBL/GenBank/DDBJ whole genome shotgun (WGS) entry which is preliminary data.</text>
</comment>
<dbReference type="SUPFAM" id="SSF53850">
    <property type="entry name" value="Periplasmic binding protein-like II"/>
    <property type="match status" value="1"/>
</dbReference>
<dbReference type="CDD" id="cd05466">
    <property type="entry name" value="PBP2_LTTR_substrate"/>
    <property type="match status" value="1"/>
</dbReference>
<gene>
    <name evidence="6" type="ORF">EDF64_10681</name>
</gene>
<dbReference type="Proteomes" id="UP000295764">
    <property type="component" value="Unassembled WGS sequence"/>
</dbReference>
<evidence type="ECO:0000256" key="1">
    <source>
        <dbReference type="ARBA" id="ARBA00009437"/>
    </source>
</evidence>
<feature type="domain" description="HTH lysR-type" evidence="5">
    <location>
        <begin position="15"/>
        <end position="72"/>
    </location>
</feature>
<evidence type="ECO:0000256" key="4">
    <source>
        <dbReference type="ARBA" id="ARBA00023163"/>
    </source>
</evidence>
<dbReference type="FunFam" id="1.10.10.10:FF:000001">
    <property type="entry name" value="LysR family transcriptional regulator"/>
    <property type="match status" value="1"/>
</dbReference>
<evidence type="ECO:0000256" key="2">
    <source>
        <dbReference type="ARBA" id="ARBA00023015"/>
    </source>
</evidence>
<dbReference type="Pfam" id="PF03466">
    <property type="entry name" value="LysR_substrate"/>
    <property type="match status" value="1"/>
</dbReference>
<evidence type="ECO:0000259" key="5">
    <source>
        <dbReference type="PROSITE" id="PS50931"/>
    </source>
</evidence>
<dbReference type="InterPro" id="IPR000847">
    <property type="entry name" value="LysR_HTH_N"/>
</dbReference>
<comment type="similarity">
    <text evidence="1">Belongs to the LysR transcriptional regulatory family.</text>
</comment>
<dbReference type="Pfam" id="PF00126">
    <property type="entry name" value="HTH_1"/>
    <property type="match status" value="1"/>
</dbReference>
<keyword evidence="3 6" id="KW-0238">DNA-binding</keyword>
<dbReference type="SUPFAM" id="SSF46785">
    <property type="entry name" value="Winged helix' DNA-binding domain"/>
    <property type="match status" value="1"/>
</dbReference>
<evidence type="ECO:0000313" key="7">
    <source>
        <dbReference type="Proteomes" id="UP000295764"/>
    </source>
</evidence>
<dbReference type="InterPro" id="IPR036388">
    <property type="entry name" value="WH-like_DNA-bd_sf"/>
</dbReference>
<dbReference type="InterPro" id="IPR050950">
    <property type="entry name" value="HTH-type_LysR_regulators"/>
</dbReference>
<dbReference type="GO" id="GO:0003700">
    <property type="term" value="F:DNA-binding transcription factor activity"/>
    <property type="evidence" value="ECO:0007669"/>
    <property type="project" value="InterPro"/>
</dbReference>
<dbReference type="GO" id="GO:0003677">
    <property type="term" value="F:DNA binding"/>
    <property type="evidence" value="ECO:0007669"/>
    <property type="project" value="UniProtKB-KW"/>
</dbReference>
<keyword evidence="2" id="KW-0805">Transcription regulation</keyword>
<dbReference type="EMBL" id="SNVW01000006">
    <property type="protein sequence ID" value="TDN43908.1"/>
    <property type="molecule type" value="Genomic_DNA"/>
</dbReference>
<dbReference type="PROSITE" id="PS50931">
    <property type="entry name" value="HTH_LYSR"/>
    <property type="match status" value="1"/>
</dbReference>
<dbReference type="STRING" id="2035.RU06_05950"/>
<sequence length="307" mass="33473">MLLMSTIDPVDTRGMETRLLEQFVTVAAEGSVTRAAERLWAAQSTVSAGIASLERSFGVRLFDRTGRHLVLTAAGEDLLPHARTVLESLDRMRDLATAEDADLRGRVRLGIFTSMDIVDLTGVLRRFRQSHPLVTVELMTSPSGTTGLVQDLVAGRLDIAYTGLPGVPSGVDVQPLREMPFRVFLAPDHRFAERVSVSLAELADEPFIDTAHGFGNRIILDTALERLGIRRRIVAEMNDMPAVVRFASAGLGVGVVPDSGVRHDGVVLELEDEVEPLRIGLAMRTSPEPNRAVRALARDIVAARVRI</sequence>
<reference evidence="6 7" key="1">
    <citation type="submission" date="2019-03" db="EMBL/GenBank/DDBJ databases">
        <title>Genomic analyses of the natural microbiome of Caenorhabditis elegans.</title>
        <authorList>
            <person name="Samuel B."/>
        </authorList>
    </citation>
    <scope>NUCLEOTIDE SEQUENCE [LARGE SCALE GENOMIC DNA]</scope>
    <source>
        <strain evidence="6 7">JUb65</strain>
    </source>
</reference>
<proteinExistence type="inferred from homology"/>
<name>A0A4R6DIH6_9MICO</name>
<dbReference type="PANTHER" id="PTHR30419">
    <property type="entry name" value="HTH-TYPE TRANSCRIPTIONAL REGULATOR YBHD"/>
    <property type="match status" value="1"/>
</dbReference>
<evidence type="ECO:0000313" key="6">
    <source>
        <dbReference type="EMBL" id="TDN43908.1"/>
    </source>
</evidence>
<dbReference type="Gene3D" id="1.10.10.10">
    <property type="entry name" value="Winged helix-like DNA-binding domain superfamily/Winged helix DNA-binding domain"/>
    <property type="match status" value="1"/>
</dbReference>
<accession>A0A4R6DIH6</accession>
<organism evidence="6 7">
    <name type="scientific">Curtobacterium flaccumfaciens</name>
    <dbReference type="NCBI Taxonomy" id="2035"/>
    <lineage>
        <taxon>Bacteria</taxon>
        <taxon>Bacillati</taxon>
        <taxon>Actinomycetota</taxon>
        <taxon>Actinomycetes</taxon>
        <taxon>Micrococcales</taxon>
        <taxon>Microbacteriaceae</taxon>
        <taxon>Curtobacterium</taxon>
    </lineage>
</organism>
<dbReference type="GO" id="GO:0005829">
    <property type="term" value="C:cytosol"/>
    <property type="evidence" value="ECO:0007669"/>
    <property type="project" value="TreeGrafter"/>
</dbReference>
<dbReference type="Gene3D" id="3.40.190.290">
    <property type="match status" value="1"/>
</dbReference>
<dbReference type="PRINTS" id="PR00039">
    <property type="entry name" value="HTHLYSR"/>
</dbReference>
<protein>
    <submittedName>
        <fullName evidence="6">DNA-binding transcriptional LysR family regulator</fullName>
    </submittedName>
</protein>
<dbReference type="InterPro" id="IPR036390">
    <property type="entry name" value="WH_DNA-bd_sf"/>
</dbReference>
<dbReference type="AlphaFoldDB" id="A0A4R6DIH6"/>
<keyword evidence="4" id="KW-0804">Transcription</keyword>